<dbReference type="EMBL" id="JAJPPU010000002">
    <property type="protein sequence ID" value="MCD8472613.1"/>
    <property type="molecule type" value="Genomic_DNA"/>
</dbReference>
<dbReference type="AlphaFoldDB" id="Z9JGD2"/>
<evidence type="ECO:0000313" key="4">
    <source>
        <dbReference type="Proteomes" id="UP001430701"/>
    </source>
</evidence>
<comment type="caution">
    <text evidence="1">The sequence shown here is derived from an EMBL/GenBank/DDBJ whole genome shotgun (WGS) entry which is preliminary data.</text>
</comment>
<dbReference type="Proteomes" id="UP000020406">
    <property type="component" value="Unassembled WGS sequence"/>
</dbReference>
<reference evidence="1 3" key="1">
    <citation type="journal article" date="2014" name="Genome Announc.">
        <title>Draft Genome Sequence of Xylella fastidiosa Pear Leaf Scorch Strain in Taiwan.</title>
        <authorList>
            <person name="Su C.C."/>
            <person name="Deng W.L."/>
            <person name="Jan F.J."/>
            <person name="Chang C.J."/>
            <person name="Huang H."/>
            <person name="Chen J."/>
        </authorList>
    </citation>
    <scope>NUCLEOTIDE SEQUENCE [LARGE SCALE GENOMIC DNA]</scope>
    <source>
        <strain evidence="1 3">PLS229</strain>
    </source>
</reference>
<dbReference type="GeneID" id="68901806"/>
<evidence type="ECO:0000313" key="2">
    <source>
        <dbReference type="EMBL" id="MCD8472613.1"/>
    </source>
</evidence>
<accession>Z9JGD2</accession>
<sequence>MRITKASSHPRIETDTAFTKEIEPDAFKSALRVRITKAMKNPAQPALLLHLITASIACYPSCRCC</sequence>
<dbReference type="PATRIC" id="fig|1444770.3.peg.3076"/>
<dbReference type="RefSeq" id="WP_038272989.1">
    <property type="nucleotide sequence ID" value="NZ_CP053627.1"/>
</dbReference>
<evidence type="ECO:0000313" key="3">
    <source>
        <dbReference type="Proteomes" id="UP000020406"/>
    </source>
</evidence>
<reference evidence="2" key="2">
    <citation type="submission" date="2021-11" db="EMBL/GenBank/DDBJ databases">
        <title>Genome sequence of Xylella taiwanensis PLS432.</title>
        <authorList>
            <person name="Weng L.-W."/>
            <person name="Su C.-C."/>
            <person name="Tsai C.-W."/>
            <person name="Kuo C.-H."/>
        </authorList>
    </citation>
    <scope>NUCLEOTIDE SEQUENCE</scope>
    <source>
        <strain evidence="2">PLS432</strain>
    </source>
</reference>
<proteinExistence type="predicted"/>
<dbReference type="EMBL" id="JDSQ01000037">
    <property type="protein sequence ID" value="EWS77038.1"/>
    <property type="molecule type" value="Genomic_DNA"/>
</dbReference>
<organism evidence="1 3">
    <name type="scientific">Xylella taiwanensis</name>
    <dbReference type="NCBI Taxonomy" id="1444770"/>
    <lineage>
        <taxon>Bacteria</taxon>
        <taxon>Pseudomonadati</taxon>
        <taxon>Pseudomonadota</taxon>
        <taxon>Gammaproteobacteria</taxon>
        <taxon>Lysobacterales</taxon>
        <taxon>Lysobacteraceae</taxon>
        <taxon>Xylella</taxon>
    </lineage>
</organism>
<keyword evidence="4" id="KW-1185">Reference proteome</keyword>
<name>Z9JGD2_9GAMM</name>
<dbReference type="Proteomes" id="UP001430701">
    <property type="component" value="Unassembled WGS sequence"/>
</dbReference>
<protein>
    <submittedName>
        <fullName evidence="1">Uncharacterized protein</fullName>
    </submittedName>
</protein>
<dbReference type="KEGG" id="xtw:AB672_10920"/>
<gene>
    <name evidence="1" type="ORF">AF72_12990</name>
    <name evidence="2" type="ORF">LPH55_03775</name>
</gene>
<evidence type="ECO:0000313" key="1">
    <source>
        <dbReference type="EMBL" id="EWS77038.1"/>
    </source>
</evidence>